<evidence type="ECO:0008006" key="3">
    <source>
        <dbReference type="Google" id="ProtNLM"/>
    </source>
</evidence>
<name>A0A6L5Y279_9FIRM</name>
<organism evidence="1 2">
    <name type="scientific">Velocimicrobium porci</name>
    <dbReference type="NCBI Taxonomy" id="2606634"/>
    <lineage>
        <taxon>Bacteria</taxon>
        <taxon>Bacillati</taxon>
        <taxon>Bacillota</taxon>
        <taxon>Clostridia</taxon>
        <taxon>Lachnospirales</taxon>
        <taxon>Lachnospiraceae</taxon>
        <taxon>Velocimicrobium</taxon>
    </lineage>
</organism>
<comment type="caution">
    <text evidence="1">The sequence shown here is derived from an EMBL/GenBank/DDBJ whole genome shotgun (WGS) entry which is preliminary data.</text>
</comment>
<sequence>MKKYGDEDFIFLISEQEQEIEEEKTQVNNIYEDSVLIQGETYEISEIMIIEDGFTMRIPKAFVKMPKEIARIKYPSSQRPDIIWSNEETTVNIAFTYKEELLEDEETKELRDAMKGILLKVNPSIREVKCNCLTVEQKTIASLEFVSSALDEEIYNLMFFFSLKGRLLMGTFNCVYSEKENWLDIFWQMMKSIHF</sequence>
<keyword evidence="2" id="KW-1185">Reference proteome</keyword>
<dbReference type="Proteomes" id="UP000482209">
    <property type="component" value="Unassembled WGS sequence"/>
</dbReference>
<dbReference type="AlphaFoldDB" id="A0A6L5Y279"/>
<reference evidence="1 2" key="1">
    <citation type="submission" date="2019-08" db="EMBL/GenBank/DDBJ databases">
        <title>In-depth cultivation of the pig gut microbiome towards novel bacterial diversity and tailored functional studies.</title>
        <authorList>
            <person name="Wylensek D."/>
            <person name="Hitch T.C.A."/>
            <person name="Clavel T."/>
        </authorList>
    </citation>
    <scope>NUCLEOTIDE SEQUENCE [LARGE SCALE GENOMIC DNA]</scope>
    <source>
        <strain evidence="1 2">WCA-693-APC-MOT-I</strain>
    </source>
</reference>
<evidence type="ECO:0000313" key="1">
    <source>
        <dbReference type="EMBL" id="MSS65034.1"/>
    </source>
</evidence>
<accession>A0A6L5Y279</accession>
<evidence type="ECO:0000313" key="2">
    <source>
        <dbReference type="Proteomes" id="UP000482209"/>
    </source>
</evidence>
<dbReference type="EMBL" id="VUMT01000054">
    <property type="protein sequence ID" value="MSS65034.1"/>
    <property type="molecule type" value="Genomic_DNA"/>
</dbReference>
<proteinExistence type="predicted"/>
<protein>
    <recommendedName>
        <fullName evidence="3">DUF1795 domain-containing protein</fullName>
    </recommendedName>
</protein>
<gene>
    <name evidence="1" type="ORF">FYJ58_14355</name>
</gene>
<dbReference type="RefSeq" id="WP_154520379.1">
    <property type="nucleotide sequence ID" value="NZ_VUMT01000054.1"/>
</dbReference>